<dbReference type="RefSeq" id="WP_013826171.1">
    <property type="nucleotide sequence ID" value="NC_015574.1"/>
</dbReference>
<evidence type="ECO:0000313" key="1">
    <source>
        <dbReference type="EMBL" id="AEG18672.1"/>
    </source>
</evidence>
<protein>
    <submittedName>
        <fullName evidence="1">Uncharacterized protein</fullName>
    </submittedName>
</protein>
<dbReference type="STRING" id="868131.MSWAN_1661"/>
<organism evidence="1 2">
    <name type="scientific">Methanobacterium paludis (strain DSM 25820 / JCM 18151 / SWAN1)</name>
    <dbReference type="NCBI Taxonomy" id="868131"/>
    <lineage>
        <taxon>Archaea</taxon>
        <taxon>Methanobacteriati</taxon>
        <taxon>Methanobacteriota</taxon>
        <taxon>Methanomada group</taxon>
        <taxon>Methanobacteria</taxon>
        <taxon>Methanobacteriales</taxon>
        <taxon>Methanobacteriaceae</taxon>
        <taxon>Methanobacterium</taxon>
    </lineage>
</organism>
<gene>
    <name evidence="1" type="ordered locus">MSWAN_1661</name>
</gene>
<accession>F6D2U3</accession>
<name>F6D2U3_METPW</name>
<evidence type="ECO:0000313" key="2">
    <source>
        <dbReference type="Proteomes" id="UP000009231"/>
    </source>
</evidence>
<dbReference type="HOGENOM" id="CLU_2695834_0_0_2"/>
<proteinExistence type="predicted"/>
<dbReference type="KEGG" id="mew:MSWAN_1661"/>
<dbReference type="GeneID" id="10669170"/>
<sequence>MKTKYQIIKNGFCHYDVRIIKECEYHWAEGTFTMESEAGPFMTKGSARRFIKSLMTPKPDPELICEIEVEGPD</sequence>
<dbReference type="Proteomes" id="UP000009231">
    <property type="component" value="Chromosome"/>
</dbReference>
<keyword evidence="2" id="KW-1185">Reference proteome</keyword>
<dbReference type="EMBL" id="CP002772">
    <property type="protein sequence ID" value="AEG18672.1"/>
    <property type="molecule type" value="Genomic_DNA"/>
</dbReference>
<dbReference type="AlphaFoldDB" id="F6D2U3"/>
<reference evidence="1 2" key="1">
    <citation type="journal article" date="2014" name="Int. J. Syst. Evol. Microbiol.">
        <title>Methanobacterium paludis sp. nov. and a novel strain of Methanobacterium lacus isolated from northern peatlands.</title>
        <authorList>
            <person name="Cadillo-Quiroz H."/>
            <person name="Brauer S.L."/>
            <person name="Goodson N."/>
            <person name="Yavitt J.B."/>
            <person name="Zinder S.H."/>
        </authorList>
    </citation>
    <scope>NUCLEOTIDE SEQUENCE [LARGE SCALE GENOMIC DNA]</scope>
    <source>
        <strain evidence="2">DSM 25820 / JCM 18151 / SWAN1</strain>
    </source>
</reference>